<evidence type="ECO:0000313" key="16">
    <source>
        <dbReference type="Proteomes" id="UP000886885"/>
    </source>
</evidence>
<evidence type="ECO:0000313" key="15">
    <source>
        <dbReference type="EMBL" id="KAG6739456.1"/>
    </source>
</evidence>
<keyword evidence="8" id="KW-0735">Signal-anchor</keyword>
<evidence type="ECO:0000256" key="11">
    <source>
        <dbReference type="ARBA" id="ARBA00023136"/>
    </source>
</evidence>
<dbReference type="AlphaFoldDB" id="A0A8X7XVS8"/>
<evidence type="ECO:0000256" key="10">
    <source>
        <dbReference type="ARBA" id="ARBA00023034"/>
    </source>
</evidence>
<keyword evidence="9" id="KW-1133">Transmembrane helix</keyword>
<comment type="similarity">
    <text evidence="4">Belongs to the glycosyltransferase 31 family.</text>
</comment>
<keyword evidence="10" id="KW-0333">Golgi apparatus</keyword>
<keyword evidence="11" id="KW-0472">Membrane</keyword>
<dbReference type="Pfam" id="PF17862">
    <property type="entry name" value="AAA_lid_3"/>
    <property type="match status" value="1"/>
</dbReference>
<evidence type="ECO:0000256" key="5">
    <source>
        <dbReference type="ARBA" id="ARBA00022676"/>
    </source>
</evidence>
<keyword evidence="5" id="KW-0328">Glycosyltransferase</keyword>
<dbReference type="InterPro" id="IPR041569">
    <property type="entry name" value="AAA_lid_3"/>
</dbReference>
<comment type="cofactor">
    <cofactor evidence="1">
        <name>Mn(2+)</name>
        <dbReference type="ChEBI" id="CHEBI:29035"/>
    </cofactor>
</comment>
<keyword evidence="6" id="KW-0808">Transferase</keyword>
<name>A0A8X7XVS8_POPTO</name>
<evidence type="ECO:0000256" key="3">
    <source>
        <dbReference type="ARBA" id="ARBA00004922"/>
    </source>
</evidence>
<reference evidence="15" key="1">
    <citation type="journal article" date="2020" name="bioRxiv">
        <title>Hybrid origin of Populus tomentosa Carr. identified through genome sequencing and phylogenomic analysis.</title>
        <authorList>
            <person name="An X."/>
            <person name="Gao K."/>
            <person name="Chen Z."/>
            <person name="Li J."/>
            <person name="Yang X."/>
            <person name="Yang X."/>
            <person name="Zhou J."/>
            <person name="Guo T."/>
            <person name="Zhao T."/>
            <person name="Huang S."/>
            <person name="Miao D."/>
            <person name="Khan W.U."/>
            <person name="Rao P."/>
            <person name="Ye M."/>
            <person name="Lei B."/>
            <person name="Liao W."/>
            <person name="Wang J."/>
            <person name="Ji L."/>
            <person name="Li Y."/>
            <person name="Guo B."/>
            <person name="Mustafa N.S."/>
            <person name="Li S."/>
            <person name="Yun Q."/>
            <person name="Keller S.R."/>
            <person name="Mao J."/>
            <person name="Zhang R."/>
            <person name="Strauss S.H."/>
        </authorList>
    </citation>
    <scope>NUCLEOTIDE SEQUENCE</scope>
    <source>
        <strain evidence="15">GM15</strain>
        <tissue evidence="15">Leaf</tissue>
    </source>
</reference>
<evidence type="ECO:0000256" key="7">
    <source>
        <dbReference type="ARBA" id="ARBA00022692"/>
    </source>
</evidence>
<keyword evidence="12" id="KW-0464">Manganese</keyword>
<sequence>MPTLEPCFYSCFALPLLQLNQTRSLSTKSNATLLPPLHLILSSAIPTTNNPKTSKPNFIPPSTFSSLFTDISSHWPFWDRYLRSAGSNLFQFFVVANLRTLFEHFILVRVDGALIDRSKLLGFVGTQTGFESGDRRAALSSTRFPCDPDRLLSFEQLTGNDVIDNPSSMRSSIGSLEEPTDDNTSSMRSSIGRPSSLLLYGKLEQATGLSFRFVIARSKDAKKMALLEKEVDKVKDFMLAYFKTAFQLFEADYHVKADDDIYLRPGLVITDPHKKWYEKSGHLIGKEYFLHAYGPVYVLYAEVMASLAAARNNRSVIYMELVSIDLLCLSSIYPVAADINSGEVARRMEGYSGDDLTNVCRDASLNGTRRKIVGKERDETKNV</sequence>
<dbReference type="InterPro" id="IPR002659">
    <property type="entry name" value="Glyco_trans_31"/>
</dbReference>
<protein>
    <recommendedName>
        <fullName evidence="14">AAA ATPase AAA+ lid domain-containing protein</fullName>
    </recommendedName>
</protein>
<evidence type="ECO:0000256" key="9">
    <source>
        <dbReference type="ARBA" id="ARBA00022989"/>
    </source>
</evidence>
<comment type="caution">
    <text evidence="15">The sequence shown here is derived from an EMBL/GenBank/DDBJ whole genome shotgun (WGS) entry which is preliminary data.</text>
</comment>
<evidence type="ECO:0000256" key="6">
    <source>
        <dbReference type="ARBA" id="ARBA00022679"/>
    </source>
</evidence>
<dbReference type="GO" id="GO:0016758">
    <property type="term" value="F:hexosyltransferase activity"/>
    <property type="evidence" value="ECO:0007669"/>
    <property type="project" value="InterPro"/>
</dbReference>
<dbReference type="Proteomes" id="UP000886885">
    <property type="component" value="Chromosome 18D"/>
</dbReference>
<keyword evidence="16" id="KW-1185">Reference proteome</keyword>
<evidence type="ECO:0000256" key="1">
    <source>
        <dbReference type="ARBA" id="ARBA00001936"/>
    </source>
</evidence>
<dbReference type="EMBL" id="JAAWWB010000036">
    <property type="protein sequence ID" value="KAG6739456.1"/>
    <property type="molecule type" value="Genomic_DNA"/>
</dbReference>
<evidence type="ECO:0000259" key="14">
    <source>
        <dbReference type="Pfam" id="PF17862"/>
    </source>
</evidence>
<dbReference type="GO" id="GO:0000139">
    <property type="term" value="C:Golgi membrane"/>
    <property type="evidence" value="ECO:0007669"/>
    <property type="project" value="UniProtKB-SubCell"/>
</dbReference>
<dbReference type="OrthoDB" id="414175at2759"/>
<evidence type="ECO:0000256" key="2">
    <source>
        <dbReference type="ARBA" id="ARBA00004323"/>
    </source>
</evidence>
<comment type="pathway">
    <text evidence="3">Protein modification; protein glycosylation.</text>
</comment>
<proteinExistence type="inferred from homology"/>
<gene>
    <name evidence="15" type="ORF">POTOM_057053</name>
</gene>
<feature type="region of interest" description="Disordered" evidence="13">
    <location>
        <begin position="167"/>
        <end position="190"/>
    </location>
</feature>
<evidence type="ECO:0000256" key="13">
    <source>
        <dbReference type="SAM" id="MobiDB-lite"/>
    </source>
</evidence>
<evidence type="ECO:0000256" key="12">
    <source>
        <dbReference type="ARBA" id="ARBA00023211"/>
    </source>
</evidence>
<accession>A0A8X7XVS8</accession>
<organism evidence="15 16">
    <name type="scientific">Populus tomentosa</name>
    <name type="common">Chinese white poplar</name>
    <dbReference type="NCBI Taxonomy" id="118781"/>
    <lineage>
        <taxon>Eukaryota</taxon>
        <taxon>Viridiplantae</taxon>
        <taxon>Streptophyta</taxon>
        <taxon>Embryophyta</taxon>
        <taxon>Tracheophyta</taxon>
        <taxon>Spermatophyta</taxon>
        <taxon>Magnoliopsida</taxon>
        <taxon>eudicotyledons</taxon>
        <taxon>Gunneridae</taxon>
        <taxon>Pentapetalae</taxon>
        <taxon>rosids</taxon>
        <taxon>fabids</taxon>
        <taxon>Malpighiales</taxon>
        <taxon>Salicaceae</taxon>
        <taxon>Saliceae</taxon>
        <taxon>Populus</taxon>
    </lineage>
</organism>
<keyword evidence="7" id="KW-0812">Transmembrane</keyword>
<dbReference type="Pfam" id="PF01762">
    <property type="entry name" value="Galactosyl_T"/>
    <property type="match status" value="1"/>
</dbReference>
<evidence type="ECO:0000256" key="4">
    <source>
        <dbReference type="ARBA" id="ARBA00008661"/>
    </source>
</evidence>
<comment type="subcellular location">
    <subcellularLocation>
        <location evidence="2">Golgi apparatus membrane</location>
        <topology evidence="2">Single-pass type II membrane protein</topology>
    </subcellularLocation>
</comment>
<feature type="domain" description="AAA ATPase AAA+ lid" evidence="14">
    <location>
        <begin position="338"/>
        <end position="372"/>
    </location>
</feature>
<evidence type="ECO:0000256" key="8">
    <source>
        <dbReference type="ARBA" id="ARBA00022968"/>
    </source>
</evidence>